<dbReference type="InterPro" id="IPR047865">
    <property type="entry name" value="Ribosomal_uL10_bac_type"/>
</dbReference>
<reference evidence="6 7" key="1">
    <citation type="submission" date="2019-01" db="EMBL/GenBank/DDBJ databases">
        <title>Draft genome sequences of Candidatus Mycoplasma haemohominis SWG34-3 identified from a patient with pyrexia, anemia and liver dysfunction.</title>
        <authorList>
            <person name="Sekizuka T."/>
            <person name="Hattori N."/>
            <person name="Katano H."/>
            <person name="Takuma T."/>
            <person name="Ito T."/>
            <person name="Arai N."/>
            <person name="Yanai R."/>
            <person name="Ishii S."/>
            <person name="Miura Y."/>
            <person name="Tokunaga T."/>
            <person name="Watanabe H."/>
            <person name="Nomura N."/>
            <person name="Eguchi J."/>
            <person name="Arai T."/>
            <person name="Hasegawa H."/>
            <person name="Nakamaki T."/>
            <person name="Wakita T."/>
            <person name="Niki Y."/>
            <person name="Kuroda M."/>
        </authorList>
    </citation>
    <scope>NUCLEOTIDE SEQUENCE [LARGE SCALE GENOMIC DNA]</scope>
    <source>
        <strain evidence="6">SWG34-3</strain>
    </source>
</reference>
<dbReference type="GO" id="GO:1990904">
    <property type="term" value="C:ribonucleoprotein complex"/>
    <property type="evidence" value="ECO:0007669"/>
    <property type="project" value="UniProtKB-KW"/>
</dbReference>
<keyword evidence="3" id="KW-0687">Ribonucleoprotein</keyword>
<dbReference type="AlphaFoldDB" id="A0A478FR16"/>
<dbReference type="InterPro" id="IPR043141">
    <property type="entry name" value="Ribosomal_uL10-like_sf"/>
</dbReference>
<gene>
    <name evidence="6" type="primary">rplJ</name>
    <name evidence="6" type="ORF">MHSWG343_09890</name>
</gene>
<evidence type="ECO:0000256" key="1">
    <source>
        <dbReference type="ARBA" id="ARBA00008889"/>
    </source>
</evidence>
<evidence type="ECO:0000256" key="2">
    <source>
        <dbReference type="ARBA" id="ARBA00022980"/>
    </source>
</evidence>
<evidence type="ECO:0000313" key="6">
    <source>
        <dbReference type="EMBL" id="GCE63981.1"/>
    </source>
</evidence>
<comment type="similarity">
    <text evidence="1">Belongs to the universal ribosomal protein uL10 family.</text>
</comment>
<dbReference type="SUPFAM" id="SSF160369">
    <property type="entry name" value="Ribosomal protein L10-like"/>
    <property type="match status" value="1"/>
</dbReference>
<dbReference type="InterPro" id="IPR001790">
    <property type="entry name" value="Ribosomal_uL10"/>
</dbReference>
<protein>
    <recommendedName>
        <fullName evidence="4">Large ribosomal subunit protein uL10</fullName>
    </recommendedName>
    <alternativeName>
        <fullName evidence="5">50S ribosomal protein L10</fullName>
    </alternativeName>
</protein>
<accession>A0A478FR16</accession>
<dbReference type="NCBIfam" id="NF000955">
    <property type="entry name" value="PRK00099.1-1"/>
    <property type="match status" value="1"/>
</dbReference>
<dbReference type="Pfam" id="PF00466">
    <property type="entry name" value="Ribosomal_L10"/>
    <property type="match status" value="1"/>
</dbReference>
<dbReference type="PANTHER" id="PTHR11560">
    <property type="entry name" value="39S RIBOSOMAL PROTEIN L10, MITOCHONDRIAL"/>
    <property type="match status" value="1"/>
</dbReference>
<organism evidence="6 7">
    <name type="scientific">Candidatus Mycoplasma haematohominis</name>
    <dbReference type="NCBI Taxonomy" id="1494318"/>
    <lineage>
        <taxon>Bacteria</taxon>
        <taxon>Bacillati</taxon>
        <taxon>Mycoplasmatota</taxon>
        <taxon>Mollicutes</taxon>
        <taxon>Mycoplasmataceae</taxon>
        <taxon>Mycoplasma</taxon>
    </lineage>
</organism>
<dbReference type="Proteomes" id="UP000324831">
    <property type="component" value="Unassembled WGS sequence"/>
</dbReference>
<dbReference type="GO" id="GO:0005840">
    <property type="term" value="C:ribosome"/>
    <property type="evidence" value="ECO:0007669"/>
    <property type="project" value="UniProtKB-KW"/>
</dbReference>
<dbReference type="CDD" id="cd05797">
    <property type="entry name" value="Ribosomal_L10"/>
    <property type="match status" value="1"/>
</dbReference>
<evidence type="ECO:0000256" key="5">
    <source>
        <dbReference type="ARBA" id="ARBA00035502"/>
    </source>
</evidence>
<proteinExistence type="inferred from homology"/>
<comment type="caution">
    <text evidence="6">The sequence shown here is derived from an EMBL/GenBank/DDBJ whole genome shotgun (WGS) entry which is preliminary data.</text>
</comment>
<name>A0A478FR16_9MOLU</name>
<evidence type="ECO:0000313" key="7">
    <source>
        <dbReference type="Proteomes" id="UP000324831"/>
    </source>
</evidence>
<evidence type="ECO:0000256" key="3">
    <source>
        <dbReference type="ARBA" id="ARBA00023274"/>
    </source>
</evidence>
<evidence type="ECO:0000256" key="4">
    <source>
        <dbReference type="ARBA" id="ARBA00035202"/>
    </source>
</evidence>
<dbReference type="EMBL" id="BIMN01000006">
    <property type="protein sequence ID" value="GCE63981.1"/>
    <property type="molecule type" value="Genomic_DNA"/>
</dbReference>
<sequence length="162" mass="18708">MGNRTKEIIQRKADEVSLLSKDIKEFGSFLVFEYLGLNSEEISTLRRKVRESKSKLIVHKNNILNRTFKELKLGNSEEMTGSSAILLTNNDIKPFQDVIKLTKEKDFLKLKLAYFDNEVIEKENLKLLSSLGSKEDLLVRLSQTLLSPLYKLTFLIKNVEKQ</sequence>
<dbReference type="Gene3D" id="3.30.70.1730">
    <property type="match status" value="1"/>
</dbReference>
<keyword evidence="2 6" id="KW-0689">Ribosomal protein</keyword>